<organism evidence="8 9">
    <name type="scientific">Streptomyces lancefieldiae</name>
    <dbReference type="NCBI Taxonomy" id="3075520"/>
    <lineage>
        <taxon>Bacteria</taxon>
        <taxon>Bacillati</taxon>
        <taxon>Actinomycetota</taxon>
        <taxon>Actinomycetes</taxon>
        <taxon>Kitasatosporales</taxon>
        <taxon>Streptomycetaceae</taxon>
        <taxon>Streptomyces</taxon>
    </lineage>
</organism>
<keyword evidence="9" id="KW-1185">Reference proteome</keyword>
<feature type="transmembrane region" description="Helical" evidence="6">
    <location>
        <begin position="87"/>
        <end position="105"/>
    </location>
</feature>
<comment type="caution">
    <text evidence="8">The sequence shown here is derived from an EMBL/GenBank/DDBJ whole genome shotgun (WGS) entry which is preliminary data.</text>
</comment>
<protein>
    <submittedName>
        <fullName evidence="8">RDD family protein</fullName>
    </submittedName>
</protein>
<accession>A0ABU3AVQ4</accession>
<dbReference type="InterPro" id="IPR051791">
    <property type="entry name" value="Pra-immunoreactive"/>
</dbReference>
<keyword evidence="4 6" id="KW-1133">Transmembrane helix</keyword>
<dbReference type="PANTHER" id="PTHR36115">
    <property type="entry name" value="PROLINE-RICH ANTIGEN HOMOLOG-RELATED"/>
    <property type="match status" value="1"/>
</dbReference>
<keyword evidence="5 6" id="KW-0472">Membrane</keyword>
<name>A0ABU3AVQ4_9ACTN</name>
<dbReference type="RefSeq" id="WP_311577435.1">
    <property type="nucleotide sequence ID" value="NZ_JAVRFH010000033.1"/>
</dbReference>
<dbReference type="Proteomes" id="UP001180724">
    <property type="component" value="Unassembled WGS sequence"/>
</dbReference>
<keyword evidence="3 6" id="KW-0812">Transmembrane</keyword>
<keyword evidence="2" id="KW-1003">Cell membrane</keyword>
<evidence type="ECO:0000313" key="8">
    <source>
        <dbReference type="EMBL" id="MDT0613895.1"/>
    </source>
</evidence>
<proteinExistence type="predicted"/>
<sequence length="181" mass="20173">MTGLPHYPVNSNSGSHGARYYPPQPPYNYPMPHAPGLFPVPTGLVDPGSRLGARLLDMVIWFAGYVVTGVLPVNVWKDNGGGDAADAILFSWFIATFLFYFPFCVSEFGSTLGKRICGMRVVHRDTGRNIGFGRALVREISWPVFSFVPVLGLLNSLWCCWDRPYRQCLHDKLPDTVVVDH</sequence>
<evidence type="ECO:0000256" key="6">
    <source>
        <dbReference type="SAM" id="Phobius"/>
    </source>
</evidence>
<dbReference type="Pfam" id="PF06271">
    <property type="entry name" value="RDD"/>
    <property type="match status" value="1"/>
</dbReference>
<comment type="subcellular location">
    <subcellularLocation>
        <location evidence="1">Cell membrane</location>
        <topology evidence="1">Multi-pass membrane protein</topology>
    </subcellularLocation>
</comment>
<evidence type="ECO:0000259" key="7">
    <source>
        <dbReference type="Pfam" id="PF06271"/>
    </source>
</evidence>
<gene>
    <name evidence="8" type="ORF">RM812_27255</name>
</gene>
<evidence type="ECO:0000256" key="1">
    <source>
        <dbReference type="ARBA" id="ARBA00004651"/>
    </source>
</evidence>
<evidence type="ECO:0000256" key="5">
    <source>
        <dbReference type="ARBA" id="ARBA00023136"/>
    </source>
</evidence>
<evidence type="ECO:0000256" key="4">
    <source>
        <dbReference type="ARBA" id="ARBA00022989"/>
    </source>
</evidence>
<reference evidence="8" key="1">
    <citation type="submission" date="2024-05" db="EMBL/GenBank/DDBJ databases">
        <title>30 novel species of actinomycetes from the DSMZ collection.</title>
        <authorList>
            <person name="Nouioui I."/>
        </authorList>
    </citation>
    <scope>NUCLEOTIDE SEQUENCE</scope>
    <source>
        <strain evidence="8">DSM 40712</strain>
    </source>
</reference>
<feature type="domain" description="RDD" evidence="7">
    <location>
        <begin position="46"/>
        <end position="173"/>
    </location>
</feature>
<evidence type="ECO:0000313" key="9">
    <source>
        <dbReference type="Proteomes" id="UP001180724"/>
    </source>
</evidence>
<dbReference type="InterPro" id="IPR010432">
    <property type="entry name" value="RDD"/>
</dbReference>
<evidence type="ECO:0000256" key="3">
    <source>
        <dbReference type="ARBA" id="ARBA00022692"/>
    </source>
</evidence>
<feature type="transmembrane region" description="Helical" evidence="6">
    <location>
        <begin position="55"/>
        <end position="75"/>
    </location>
</feature>
<evidence type="ECO:0000256" key="2">
    <source>
        <dbReference type="ARBA" id="ARBA00022475"/>
    </source>
</evidence>
<dbReference type="EMBL" id="JAVRFH010000033">
    <property type="protein sequence ID" value="MDT0613895.1"/>
    <property type="molecule type" value="Genomic_DNA"/>
</dbReference>